<dbReference type="GO" id="GO:0016462">
    <property type="term" value="F:pyrophosphatase activity"/>
    <property type="evidence" value="ECO:0007669"/>
    <property type="project" value="TreeGrafter"/>
</dbReference>
<dbReference type="PANTHER" id="PTHR30005:SF0">
    <property type="entry name" value="RETROGRADE REGULATION PROTEIN 2"/>
    <property type="match status" value="1"/>
</dbReference>
<accession>A0A9D2MQR2</accession>
<dbReference type="InterPro" id="IPR003695">
    <property type="entry name" value="Ppx_GppA_N"/>
</dbReference>
<evidence type="ECO:0000313" key="4">
    <source>
        <dbReference type="EMBL" id="HJB89890.1"/>
    </source>
</evidence>
<comment type="caution">
    <text evidence="4">The sequence shown here is derived from an EMBL/GenBank/DDBJ whole genome shotgun (WGS) entry which is preliminary data.</text>
</comment>
<dbReference type="SUPFAM" id="SSF53067">
    <property type="entry name" value="Actin-like ATPase domain"/>
    <property type="match status" value="2"/>
</dbReference>
<dbReference type="Proteomes" id="UP000886883">
    <property type="component" value="Unassembled WGS sequence"/>
</dbReference>
<dbReference type="InterPro" id="IPR048950">
    <property type="entry name" value="Ppx_GppA_C"/>
</dbReference>
<comment type="similarity">
    <text evidence="1">Belongs to the GppA/Ppx family.</text>
</comment>
<feature type="domain" description="Ppx/GppA phosphatase C-terminal" evidence="3">
    <location>
        <begin position="327"/>
        <end position="479"/>
    </location>
</feature>
<feature type="domain" description="Ppx/GppA phosphatase N-terminal" evidence="2">
    <location>
        <begin position="34"/>
        <end position="200"/>
    </location>
</feature>
<gene>
    <name evidence="4" type="ORF">H9763_00285</name>
</gene>
<dbReference type="CDD" id="cd24006">
    <property type="entry name" value="ASKHA_NBD_PPX_GppA"/>
    <property type="match status" value="1"/>
</dbReference>
<dbReference type="SUPFAM" id="SSF109604">
    <property type="entry name" value="HD-domain/PDEase-like"/>
    <property type="match status" value="1"/>
</dbReference>
<dbReference type="Pfam" id="PF21447">
    <property type="entry name" value="Ppx-GppA_III"/>
    <property type="match status" value="1"/>
</dbReference>
<dbReference type="InterPro" id="IPR043129">
    <property type="entry name" value="ATPase_NBD"/>
</dbReference>
<reference evidence="4" key="2">
    <citation type="submission" date="2021-04" db="EMBL/GenBank/DDBJ databases">
        <authorList>
            <person name="Gilroy R."/>
        </authorList>
    </citation>
    <scope>NUCLEOTIDE SEQUENCE</scope>
    <source>
        <strain evidence="4">USAMLcec3-2134</strain>
    </source>
</reference>
<proteinExistence type="inferred from homology"/>
<sequence length="512" mass="58045">MKTFAAIDIGSYEQSLKIYTISKTAGIREVDCVRNRLDLGSDTYATGKVSREKMDDLCRVLREFVSIMEGYRVDDYKAYGTSAIREIENTTIVLDQIAQRTGVKIEVLSNSEQRFLDYKSIASRGEGFEKIIEKGTVVLDIGGGSIQLSLFDKDKLSFTQNLRLGVLRIQEKLLRLNVRPSRYGELMEELLAAQLSVFKKMYLKDRNIENIIVVDDYISALIRRRLEGSKTSGYADAASFFAYLDFLKSHTDGEIAGRFDFPEENVRLLRIASAIVRQVAVLTGAKLIWAPGVTLCDGIAYEYAETHKLLTKVHDFEQDIVTCAKGISKRYMGSRRRGETLEQIALTIFDSMKKVHGLGKRERLLLRIATLLHDCGKYISMVNLAECSYAIIMSTEIIGLSHREREMVANVVKYNHMEFDYGMVSTEGGAMETSEYLTIVKLTAILQISNALDRSHRQKCRDIRAVLKENQLVITVNTAEDITLEKGLFDSRADFFEEVYSLRPVIRQKRIG</sequence>
<evidence type="ECO:0000256" key="1">
    <source>
        <dbReference type="ARBA" id="ARBA00007125"/>
    </source>
</evidence>
<dbReference type="InterPro" id="IPR003607">
    <property type="entry name" value="HD/PDEase_dom"/>
</dbReference>
<dbReference type="Pfam" id="PF02541">
    <property type="entry name" value="Ppx-GppA"/>
    <property type="match status" value="1"/>
</dbReference>
<dbReference type="Gene3D" id="3.30.420.40">
    <property type="match status" value="1"/>
</dbReference>
<dbReference type="EMBL" id="DWXE01000001">
    <property type="protein sequence ID" value="HJB89890.1"/>
    <property type="molecule type" value="Genomic_DNA"/>
</dbReference>
<dbReference type="PANTHER" id="PTHR30005">
    <property type="entry name" value="EXOPOLYPHOSPHATASE"/>
    <property type="match status" value="1"/>
</dbReference>
<evidence type="ECO:0000259" key="2">
    <source>
        <dbReference type="Pfam" id="PF02541"/>
    </source>
</evidence>
<dbReference type="InterPro" id="IPR050273">
    <property type="entry name" value="GppA/Ppx_hydrolase"/>
</dbReference>
<dbReference type="Gene3D" id="1.10.3210.10">
    <property type="entry name" value="Hypothetical protein af1432"/>
    <property type="match status" value="1"/>
</dbReference>
<dbReference type="AlphaFoldDB" id="A0A9D2MQR2"/>
<reference evidence="4" key="1">
    <citation type="journal article" date="2021" name="PeerJ">
        <title>Extensive microbial diversity within the chicken gut microbiome revealed by metagenomics and culture.</title>
        <authorList>
            <person name="Gilroy R."/>
            <person name="Ravi A."/>
            <person name="Getino M."/>
            <person name="Pursley I."/>
            <person name="Horton D.L."/>
            <person name="Alikhan N.F."/>
            <person name="Baker D."/>
            <person name="Gharbi K."/>
            <person name="Hall N."/>
            <person name="Watson M."/>
            <person name="Adriaenssens E.M."/>
            <person name="Foster-Nyarko E."/>
            <person name="Jarju S."/>
            <person name="Secka A."/>
            <person name="Antonio M."/>
            <person name="Oren A."/>
            <person name="Chaudhuri R.R."/>
            <person name="La Ragione R."/>
            <person name="Hildebrand F."/>
            <person name="Pallen M.J."/>
        </authorList>
    </citation>
    <scope>NUCLEOTIDE SEQUENCE</scope>
    <source>
        <strain evidence="4">USAMLcec3-2134</strain>
    </source>
</reference>
<name>A0A9D2MQR2_9FIRM</name>
<protein>
    <submittedName>
        <fullName evidence="4">HD domain-containing protein</fullName>
    </submittedName>
</protein>
<organism evidence="4 5">
    <name type="scientific">Candidatus Eisenbergiella merdigallinarum</name>
    <dbReference type="NCBI Taxonomy" id="2838552"/>
    <lineage>
        <taxon>Bacteria</taxon>
        <taxon>Bacillati</taxon>
        <taxon>Bacillota</taxon>
        <taxon>Clostridia</taxon>
        <taxon>Lachnospirales</taxon>
        <taxon>Lachnospiraceae</taxon>
        <taxon>Eisenbergiella</taxon>
    </lineage>
</organism>
<evidence type="ECO:0000313" key="5">
    <source>
        <dbReference type="Proteomes" id="UP000886883"/>
    </source>
</evidence>
<dbReference type="CDD" id="cd00077">
    <property type="entry name" value="HDc"/>
    <property type="match status" value="1"/>
</dbReference>
<evidence type="ECO:0000259" key="3">
    <source>
        <dbReference type="Pfam" id="PF21447"/>
    </source>
</evidence>
<dbReference type="Gene3D" id="3.30.420.150">
    <property type="entry name" value="Exopolyphosphatase. Domain 2"/>
    <property type="match status" value="1"/>
</dbReference>